<dbReference type="GO" id="GO:0035965">
    <property type="term" value="P:cardiolipin acyl-chain remodeling"/>
    <property type="evidence" value="ECO:0007669"/>
    <property type="project" value="TreeGrafter"/>
</dbReference>
<dbReference type="GO" id="GO:0005739">
    <property type="term" value="C:mitochondrion"/>
    <property type="evidence" value="ECO:0007669"/>
    <property type="project" value="TreeGrafter"/>
</dbReference>
<feature type="repeat" description="ANK" evidence="2">
    <location>
        <begin position="252"/>
        <end position="284"/>
    </location>
</feature>
<reference evidence="3" key="3">
    <citation type="submission" date="2025-09" db="UniProtKB">
        <authorList>
            <consortium name="Ensembl"/>
        </authorList>
    </citation>
    <scope>IDENTIFICATION</scope>
</reference>
<dbReference type="InterPro" id="IPR002110">
    <property type="entry name" value="Ankyrin_rpt"/>
</dbReference>
<sequence length="326" mass="36625">MLLKGIVDVFNVDHRVIETFLLLFRLFQVVSEDDAMNWFSQYALKLQPFYDTLPLKAESIQAIVNCICSHPDWSCAHIAVETGLRNHINSQNEVGQTPLHLACERGDLASIKQLLDESQVRTDIRDCHGDTPMHCAYTIDPAPLLFPPYIQALCSQLGTGVNDLNIVILLFLEYFCFEAHKQLDMWLIFVSQVAVLRFLCQMCRLLLEHDCSVNYLSKTGESALHILTKRGRFKAAMVLLTHGADANLKDQDGNTALHLAMKMDHMDLIKARIVFGADVEIPNNLGETPGLIAAQTSKGIKPIARYRPGVAPDLCADKRVRERKIV</sequence>
<dbReference type="SMART" id="SM00248">
    <property type="entry name" value="ANK"/>
    <property type="match status" value="3"/>
</dbReference>
<dbReference type="Gene3D" id="1.25.40.20">
    <property type="entry name" value="Ankyrin repeat-containing domain"/>
    <property type="match status" value="2"/>
</dbReference>
<dbReference type="GO" id="GO:0047499">
    <property type="term" value="F:calcium-independent phospholipase A2 activity"/>
    <property type="evidence" value="ECO:0007669"/>
    <property type="project" value="InterPro"/>
</dbReference>
<dbReference type="GO" id="GO:0052816">
    <property type="term" value="F:long-chain fatty acyl-CoA hydrolase activity"/>
    <property type="evidence" value="ECO:0007669"/>
    <property type="project" value="TreeGrafter"/>
</dbReference>
<dbReference type="GO" id="GO:2000304">
    <property type="term" value="P:positive regulation of ceramide biosynthetic process"/>
    <property type="evidence" value="ECO:0007669"/>
    <property type="project" value="TreeGrafter"/>
</dbReference>
<evidence type="ECO:0000256" key="2">
    <source>
        <dbReference type="PROSITE-ProRule" id="PRU00023"/>
    </source>
</evidence>
<reference evidence="3" key="2">
    <citation type="submission" date="2025-08" db="UniProtKB">
        <authorList>
            <consortium name="Ensembl"/>
        </authorList>
    </citation>
    <scope>IDENTIFICATION</scope>
</reference>
<dbReference type="Proteomes" id="UP000694680">
    <property type="component" value="Chromosome 1"/>
</dbReference>
<proteinExistence type="predicted"/>
<evidence type="ECO:0000313" key="3">
    <source>
        <dbReference type="Ensembl" id="ENSGWIP00000000152.1"/>
    </source>
</evidence>
<dbReference type="PROSITE" id="PS50297">
    <property type="entry name" value="ANK_REP_REGION"/>
    <property type="match status" value="3"/>
</dbReference>
<dbReference type="PANTHER" id="PTHR24139:SF34">
    <property type="entry name" value="85_88 KDA CALCIUM-INDEPENDENT PHOSPHOLIPASE A2"/>
    <property type="match status" value="1"/>
</dbReference>
<dbReference type="PROSITE" id="PS50088">
    <property type="entry name" value="ANK_REPEAT"/>
    <property type="match status" value="3"/>
</dbReference>
<dbReference type="Ensembl" id="ENSGWIT00000000163.1">
    <property type="protein sequence ID" value="ENSGWIP00000000152.1"/>
    <property type="gene ID" value="ENSGWIG00000000081.1"/>
</dbReference>
<keyword evidence="1" id="KW-0378">Hydrolase</keyword>
<feature type="repeat" description="ANK" evidence="2">
    <location>
        <begin position="94"/>
        <end position="127"/>
    </location>
</feature>
<dbReference type="Pfam" id="PF12796">
    <property type="entry name" value="Ank_2"/>
    <property type="match status" value="2"/>
</dbReference>
<reference evidence="3" key="1">
    <citation type="submission" date="2020-06" db="EMBL/GenBank/DDBJ databases">
        <authorList>
            <consortium name="Wellcome Sanger Institute Data Sharing"/>
        </authorList>
    </citation>
    <scope>NUCLEOTIDE SEQUENCE [LARGE SCALE GENOMIC DNA]</scope>
</reference>
<protein>
    <submittedName>
        <fullName evidence="3">Uncharacterized protein</fullName>
    </submittedName>
</protein>
<evidence type="ECO:0000256" key="1">
    <source>
        <dbReference type="ARBA" id="ARBA00022801"/>
    </source>
</evidence>
<accession>A0A8C5FXU7</accession>
<keyword evidence="4" id="KW-1185">Reference proteome</keyword>
<dbReference type="InterPro" id="IPR036770">
    <property type="entry name" value="Ankyrin_rpt-contain_sf"/>
</dbReference>
<organism evidence="3 4">
    <name type="scientific">Gouania willdenowi</name>
    <name type="common">Blunt-snouted clingfish</name>
    <name type="synonym">Lepadogaster willdenowi</name>
    <dbReference type="NCBI Taxonomy" id="441366"/>
    <lineage>
        <taxon>Eukaryota</taxon>
        <taxon>Metazoa</taxon>
        <taxon>Chordata</taxon>
        <taxon>Craniata</taxon>
        <taxon>Vertebrata</taxon>
        <taxon>Euteleostomi</taxon>
        <taxon>Actinopterygii</taxon>
        <taxon>Neopterygii</taxon>
        <taxon>Teleostei</taxon>
        <taxon>Neoteleostei</taxon>
        <taxon>Acanthomorphata</taxon>
        <taxon>Ovalentaria</taxon>
        <taxon>Blenniimorphae</taxon>
        <taxon>Blenniiformes</taxon>
        <taxon>Gobiesocoidei</taxon>
        <taxon>Gobiesocidae</taxon>
        <taxon>Gobiesocinae</taxon>
        <taxon>Gouania</taxon>
    </lineage>
</organism>
<keyword evidence="2" id="KW-0040">ANK repeat</keyword>
<feature type="repeat" description="ANK" evidence="2">
    <location>
        <begin position="219"/>
        <end position="251"/>
    </location>
</feature>
<evidence type="ECO:0000313" key="4">
    <source>
        <dbReference type="Proteomes" id="UP000694680"/>
    </source>
</evidence>
<name>A0A8C5FXU7_GOUWI</name>
<dbReference type="AlphaFoldDB" id="A0A8C5FXU7"/>
<dbReference type="PANTHER" id="PTHR24139">
    <property type="entry name" value="CALCIUM-INDEPENDENT PHOSPHOLIPASE A2"/>
    <property type="match status" value="1"/>
</dbReference>
<dbReference type="SUPFAM" id="SSF48403">
    <property type="entry name" value="Ankyrin repeat"/>
    <property type="match status" value="1"/>
</dbReference>
<dbReference type="InterPro" id="IPR047148">
    <property type="entry name" value="PLPL9"/>
</dbReference>
<dbReference type="PRINTS" id="PR01415">
    <property type="entry name" value="ANKYRIN"/>
</dbReference>